<feature type="region of interest" description="Disordered" evidence="1">
    <location>
        <begin position="1"/>
        <end position="20"/>
    </location>
</feature>
<sequence length="227" mass="25319">MEGSQTRVRPTTRERSHHDCDRGGTLTCGNVWMALEDPSIFWEHGLVLVSTSFAKPAIERSSTPRTWFSAAENEMPYDSSTLTFRTFRPYESSASSYRSSPMSPSPPGYFSPLGGLYQNIPVTQIGRPGYYVSNARNSTNLYDPVEDFAPENDVFFEEHLASVHHFNRKVYTYSEEDVVVELRDPNERVGFAMSGGADEDVVSSVNSVVPATNSKEILRNGGGIRED</sequence>
<accession>A0A1I7ZY50</accession>
<dbReference type="Proteomes" id="UP000095287">
    <property type="component" value="Unplaced"/>
</dbReference>
<evidence type="ECO:0000313" key="3">
    <source>
        <dbReference type="WBParaSite" id="L893_g31067.t2"/>
    </source>
</evidence>
<protein>
    <submittedName>
        <fullName evidence="3">PDZ domain-containing protein</fullName>
    </submittedName>
</protein>
<reference evidence="3" key="1">
    <citation type="submission" date="2016-11" db="UniProtKB">
        <authorList>
            <consortium name="WormBaseParasite"/>
        </authorList>
    </citation>
    <scope>IDENTIFICATION</scope>
</reference>
<evidence type="ECO:0000313" key="2">
    <source>
        <dbReference type="Proteomes" id="UP000095287"/>
    </source>
</evidence>
<dbReference type="AlphaFoldDB" id="A0A1I7ZY50"/>
<name>A0A1I7ZY50_9BILA</name>
<keyword evidence="2" id="KW-1185">Reference proteome</keyword>
<evidence type="ECO:0000256" key="1">
    <source>
        <dbReference type="SAM" id="MobiDB-lite"/>
    </source>
</evidence>
<dbReference type="WBParaSite" id="L893_g31067.t2">
    <property type="protein sequence ID" value="L893_g31067.t2"/>
    <property type="gene ID" value="L893_g31067"/>
</dbReference>
<organism evidence="2 3">
    <name type="scientific">Steinernema glaseri</name>
    <dbReference type="NCBI Taxonomy" id="37863"/>
    <lineage>
        <taxon>Eukaryota</taxon>
        <taxon>Metazoa</taxon>
        <taxon>Ecdysozoa</taxon>
        <taxon>Nematoda</taxon>
        <taxon>Chromadorea</taxon>
        <taxon>Rhabditida</taxon>
        <taxon>Tylenchina</taxon>
        <taxon>Panagrolaimomorpha</taxon>
        <taxon>Strongyloidoidea</taxon>
        <taxon>Steinernematidae</taxon>
        <taxon>Steinernema</taxon>
    </lineage>
</organism>
<proteinExistence type="predicted"/>
<feature type="compositionally biased region" description="Basic and acidic residues" evidence="1">
    <location>
        <begin position="11"/>
        <end position="20"/>
    </location>
</feature>